<evidence type="ECO:0000313" key="7">
    <source>
        <dbReference type="Proteomes" id="UP000255129"/>
    </source>
</evidence>
<sequence length="198" mass="22810">MTDTLQSQRQQIRKSIREARRKLSAEIQSDAAQKIIQHILNHPKISQANTIALFLSFDGEIDTRPLIHTLWQNGKQVYLPVIHPFSPHHLLFLRYTPETVLVKNKFNIEEPPLNVLDVLPIEKLDIMMVPLVAFDTQGQRLGMGGGFYDRTLANWQKTGFFPIGLAHDCQQVDNLPTAHWDIPLPEIITPKKIWHWSI</sequence>
<dbReference type="RefSeq" id="WP_006814967.1">
    <property type="nucleotide sequence ID" value="NZ_AP018946.1"/>
</dbReference>
<evidence type="ECO:0000256" key="3">
    <source>
        <dbReference type="ARBA" id="ARBA00022840"/>
    </source>
</evidence>
<protein>
    <recommendedName>
        <fullName evidence="5">5-formyltetrahydrofolate cyclo-ligase</fullName>
        <ecNumber evidence="5">6.3.3.2</ecNumber>
    </recommendedName>
</protein>
<dbReference type="OrthoDB" id="9801938at2"/>
<dbReference type="Pfam" id="PF01812">
    <property type="entry name" value="5-FTHF_cyc-lig"/>
    <property type="match status" value="1"/>
</dbReference>
<keyword evidence="5" id="KW-0479">Metal-binding</keyword>
<dbReference type="AlphaFoldDB" id="A0A379G5I4"/>
<gene>
    <name evidence="6" type="ORF">NCTC12026_02731</name>
</gene>
<keyword evidence="2 4" id="KW-0547">Nucleotide-binding</keyword>
<dbReference type="GO" id="GO:0005524">
    <property type="term" value="F:ATP binding"/>
    <property type="evidence" value="ECO:0007669"/>
    <property type="project" value="UniProtKB-KW"/>
</dbReference>
<proteinExistence type="inferred from homology"/>
<dbReference type="EMBL" id="UGUA01000002">
    <property type="protein sequence ID" value="SUC36309.1"/>
    <property type="molecule type" value="Genomic_DNA"/>
</dbReference>
<keyword evidence="5" id="KW-0460">Magnesium</keyword>
<feature type="binding site" evidence="4">
    <location>
        <position position="60"/>
    </location>
    <ligand>
        <name>substrate</name>
    </ligand>
</feature>
<comment type="similarity">
    <text evidence="1 5">Belongs to the 5-formyltetrahydrofolate cyclo-ligase family.</text>
</comment>
<dbReference type="PIRSF" id="PIRSF006806">
    <property type="entry name" value="FTHF_cligase"/>
    <property type="match status" value="1"/>
</dbReference>
<dbReference type="PANTHER" id="PTHR23407">
    <property type="entry name" value="ATPASE INHIBITOR/5-FORMYLTETRAHYDROFOLATE CYCLO-LIGASE"/>
    <property type="match status" value="1"/>
</dbReference>
<dbReference type="Proteomes" id="UP000255129">
    <property type="component" value="Unassembled WGS sequence"/>
</dbReference>
<feature type="binding site" evidence="4">
    <location>
        <begin position="140"/>
        <end position="148"/>
    </location>
    <ligand>
        <name>ATP</name>
        <dbReference type="ChEBI" id="CHEBI:30616"/>
    </ligand>
</feature>
<dbReference type="GO" id="GO:0009396">
    <property type="term" value="P:folic acid-containing compound biosynthetic process"/>
    <property type="evidence" value="ECO:0007669"/>
    <property type="project" value="TreeGrafter"/>
</dbReference>
<evidence type="ECO:0000256" key="5">
    <source>
        <dbReference type="RuleBase" id="RU361279"/>
    </source>
</evidence>
<keyword evidence="3 4" id="KW-0067">ATP-binding</keyword>
<dbReference type="InterPro" id="IPR037171">
    <property type="entry name" value="NagB/RpiA_transferase-like"/>
</dbReference>
<dbReference type="NCBIfam" id="TIGR02727">
    <property type="entry name" value="MTHFS_bact"/>
    <property type="match status" value="1"/>
</dbReference>
<dbReference type="Gene3D" id="3.40.50.10420">
    <property type="entry name" value="NagB/RpiA/CoA transferase-like"/>
    <property type="match status" value="1"/>
</dbReference>
<organism evidence="6 7">
    <name type="scientific">Providencia rustigianii</name>
    <dbReference type="NCBI Taxonomy" id="158850"/>
    <lineage>
        <taxon>Bacteria</taxon>
        <taxon>Pseudomonadati</taxon>
        <taxon>Pseudomonadota</taxon>
        <taxon>Gammaproteobacteria</taxon>
        <taxon>Enterobacterales</taxon>
        <taxon>Morganellaceae</taxon>
        <taxon>Providencia</taxon>
    </lineage>
</organism>
<feature type="binding site" evidence="4">
    <location>
        <begin position="9"/>
        <end position="13"/>
    </location>
    <ligand>
        <name>ATP</name>
        <dbReference type="ChEBI" id="CHEBI:30616"/>
    </ligand>
</feature>
<evidence type="ECO:0000256" key="1">
    <source>
        <dbReference type="ARBA" id="ARBA00010638"/>
    </source>
</evidence>
<keyword evidence="6" id="KW-0436">Ligase</keyword>
<dbReference type="GO" id="GO:0030272">
    <property type="term" value="F:5-formyltetrahydrofolate cyclo-ligase activity"/>
    <property type="evidence" value="ECO:0007669"/>
    <property type="project" value="UniProtKB-EC"/>
</dbReference>
<name>A0A379G5I4_9GAMM</name>
<comment type="catalytic activity">
    <reaction evidence="5">
        <text>(6S)-5-formyl-5,6,7,8-tetrahydrofolate + ATP = (6R)-5,10-methenyltetrahydrofolate + ADP + phosphate</text>
        <dbReference type="Rhea" id="RHEA:10488"/>
        <dbReference type="ChEBI" id="CHEBI:30616"/>
        <dbReference type="ChEBI" id="CHEBI:43474"/>
        <dbReference type="ChEBI" id="CHEBI:57455"/>
        <dbReference type="ChEBI" id="CHEBI:57457"/>
        <dbReference type="ChEBI" id="CHEBI:456216"/>
        <dbReference type="EC" id="6.3.3.2"/>
    </reaction>
</comment>
<feature type="binding site" evidence="4">
    <location>
        <position position="55"/>
    </location>
    <ligand>
        <name>substrate</name>
    </ligand>
</feature>
<dbReference type="SUPFAM" id="SSF100950">
    <property type="entry name" value="NagB/RpiA/CoA transferase-like"/>
    <property type="match status" value="1"/>
</dbReference>
<reference evidence="6 7" key="1">
    <citation type="submission" date="2018-06" db="EMBL/GenBank/DDBJ databases">
        <authorList>
            <consortium name="Pathogen Informatics"/>
            <person name="Doyle S."/>
        </authorList>
    </citation>
    <scope>NUCLEOTIDE SEQUENCE [LARGE SCALE GENOMIC DNA]</scope>
    <source>
        <strain evidence="6 7">NCTC12026</strain>
    </source>
</reference>
<evidence type="ECO:0000256" key="4">
    <source>
        <dbReference type="PIRSR" id="PIRSR006806-1"/>
    </source>
</evidence>
<accession>A0A379G5I4</accession>
<evidence type="ECO:0000256" key="2">
    <source>
        <dbReference type="ARBA" id="ARBA00022741"/>
    </source>
</evidence>
<evidence type="ECO:0000313" key="6">
    <source>
        <dbReference type="EMBL" id="SUC36309.1"/>
    </source>
</evidence>
<dbReference type="GO" id="GO:0035999">
    <property type="term" value="P:tetrahydrofolate interconversion"/>
    <property type="evidence" value="ECO:0007669"/>
    <property type="project" value="TreeGrafter"/>
</dbReference>
<comment type="cofactor">
    <cofactor evidence="5">
        <name>Mg(2+)</name>
        <dbReference type="ChEBI" id="CHEBI:18420"/>
    </cofactor>
</comment>
<dbReference type="EC" id="6.3.3.2" evidence="5"/>
<dbReference type="PANTHER" id="PTHR23407:SF1">
    <property type="entry name" value="5-FORMYLTETRAHYDROFOLATE CYCLO-LIGASE"/>
    <property type="match status" value="1"/>
</dbReference>
<dbReference type="InterPro" id="IPR024185">
    <property type="entry name" value="FTHF_cligase-like_sf"/>
</dbReference>
<dbReference type="InterPro" id="IPR002698">
    <property type="entry name" value="FTHF_cligase"/>
</dbReference>
<dbReference type="GO" id="GO:0046872">
    <property type="term" value="F:metal ion binding"/>
    <property type="evidence" value="ECO:0007669"/>
    <property type="project" value="UniProtKB-KW"/>
</dbReference>